<dbReference type="InterPro" id="IPR052892">
    <property type="entry name" value="NA-targeting_endonuclease"/>
</dbReference>
<keyword evidence="3" id="KW-1185">Reference proteome</keyword>
<organism evidence="2 3">
    <name type="scientific">Acidovorax soli</name>
    <dbReference type="NCBI Taxonomy" id="592050"/>
    <lineage>
        <taxon>Bacteria</taxon>
        <taxon>Pseudomonadati</taxon>
        <taxon>Pseudomonadota</taxon>
        <taxon>Betaproteobacteria</taxon>
        <taxon>Burkholderiales</taxon>
        <taxon>Comamonadaceae</taxon>
        <taxon>Acidovorax</taxon>
    </lineage>
</organism>
<dbReference type="Pfam" id="PF14279">
    <property type="entry name" value="HNH_5"/>
    <property type="match status" value="1"/>
</dbReference>
<evidence type="ECO:0000313" key="2">
    <source>
        <dbReference type="EMBL" id="MBB6560653.1"/>
    </source>
</evidence>
<proteinExistence type="predicted"/>
<dbReference type="CDD" id="cd00085">
    <property type="entry name" value="HNHc"/>
    <property type="match status" value="1"/>
</dbReference>
<accession>A0A7X0UA32</accession>
<dbReference type="InterPro" id="IPR003615">
    <property type="entry name" value="HNH_nuc"/>
</dbReference>
<name>A0A7X0UA32_9BURK</name>
<dbReference type="PANTHER" id="PTHR33877:SF2">
    <property type="entry name" value="OS07G0170200 PROTEIN"/>
    <property type="match status" value="1"/>
</dbReference>
<feature type="domain" description="HNH nuclease" evidence="1">
    <location>
        <begin position="96"/>
        <end position="149"/>
    </location>
</feature>
<dbReference type="Proteomes" id="UP000575083">
    <property type="component" value="Unassembled WGS sequence"/>
</dbReference>
<dbReference type="RefSeq" id="WP_184858908.1">
    <property type="nucleotide sequence ID" value="NZ_JACHLK010000006.1"/>
</dbReference>
<evidence type="ECO:0000313" key="3">
    <source>
        <dbReference type="Proteomes" id="UP000575083"/>
    </source>
</evidence>
<dbReference type="EMBL" id="JACHLK010000006">
    <property type="protein sequence ID" value="MBB6560653.1"/>
    <property type="molecule type" value="Genomic_DNA"/>
</dbReference>
<dbReference type="Gene3D" id="1.10.30.50">
    <property type="match status" value="1"/>
</dbReference>
<dbReference type="SMART" id="SM00507">
    <property type="entry name" value="HNHc"/>
    <property type="match status" value="1"/>
</dbReference>
<dbReference type="AlphaFoldDB" id="A0A7X0UA32"/>
<gene>
    <name evidence="2" type="ORF">HNP48_003329</name>
</gene>
<reference evidence="2 3" key="1">
    <citation type="submission" date="2020-08" db="EMBL/GenBank/DDBJ databases">
        <title>Functional genomics of gut bacteria from endangered species of beetles.</title>
        <authorList>
            <person name="Carlos-Shanley C."/>
        </authorList>
    </citation>
    <scope>NUCLEOTIDE SEQUENCE [LARGE SCALE GENOMIC DNA]</scope>
    <source>
        <strain evidence="2 3">S00198</strain>
    </source>
</reference>
<evidence type="ECO:0000259" key="1">
    <source>
        <dbReference type="SMART" id="SM00507"/>
    </source>
</evidence>
<comment type="caution">
    <text evidence="2">The sequence shown here is derived from an EMBL/GenBank/DDBJ whole genome shotgun (WGS) entry which is preliminary data.</text>
</comment>
<sequence length="202" mass="22281">MPRTEPETPTRKPQAPTPRVLQLDLHGTPQSWMPLEQAAVHYASGAVAWDAGLEALATLRGGHNAATGRQSVLEIAPIIALRGVSRINLFDVVPGLTKRRLLRRDRHTCAYCGDVFAEEALQCEHIVPQSRGGATAWTNLVAACAGCNGYKADRLPEEAGMRLLYLPYVPSRYESFLLDGRNVRADVHEWLAKRLPKGSRLH</sequence>
<dbReference type="PANTHER" id="PTHR33877">
    <property type="entry name" value="SLL1193 PROTEIN"/>
    <property type="match status" value="1"/>
</dbReference>
<dbReference type="InterPro" id="IPR029471">
    <property type="entry name" value="HNH_5"/>
</dbReference>
<protein>
    <recommendedName>
        <fullName evidence="1">HNH nuclease domain-containing protein</fullName>
    </recommendedName>
</protein>